<dbReference type="PANTHER" id="PTHR13947:SF37">
    <property type="entry name" value="LD18367P"/>
    <property type="match status" value="1"/>
</dbReference>
<dbReference type="InterPro" id="IPR050769">
    <property type="entry name" value="NAT_camello-type"/>
</dbReference>
<dbReference type="CDD" id="cd04301">
    <property type="entry name" value="NAT_SF"/>
    <property type="match status" value="1"/>
</dbReference>
<comment type="caution">
    <text evidence="3">The sequence shown here is derived from an EMBL/GenBank/DDBJ whole genome shotgun (WGS) entry which is preliminary data.</text>
</comment>
<organism evidence="3 4">
    <name type="scientific">Clostridium tanneri</name>
    <dbReference type="NCBI Taxonomy" id="3037988"/>
    <lineage>
        <taxon>Bacteria</taxon>
        <taxon>Bacillati</taxon>
        <taxon>Bacillota</taxon>
        <taxon>Clostridia</taxon>
        <taxon>Eubacteriales</taxon>
        <taxon>Clostridiaceae</taxon>
        <taxon>Clostridium</taxon>
    </lineage>
</organism>
<evidence type="ECO:0000256" key="1">
    <source>
        <dbReference type="ARBA" id="ARBA00022679"/>
    </source>
</evidence>
<sequence length="165" mass="19175">MIRKAVIEDLKDIMEIIRETIIEMHSYNNYQWDENYPQEKDFINDIKNDHLFAAESNGKLVGFVCINEVEPSEYTGLDWCLKEPAMVIHRMAVNPVYRKNGVGTSLMVFAESLALQNKVRYLKTDTNSLNTKMNSLFKKCGYSFVGEMSFLGKESPFYCYEKILK</sequence>
<dbReference type="Gene3D" id="3.40.630.30">
    <property type="match status" value="1"/>
</dbReference>
<dbReference type="SUPFAM" id="SSF55729">
    <property type="entry name" value="Acyl-CoA N-acyltransferases (Nat)"/>
    <property type="match status" value="1"/>
</dbReference>
<reference evidence="3 4" key="1">
    <citation type="submission" date="2023-04" db="EMBL/GenBank/DDBJ databases">
        <title>Clostridium tannerae sp. nov., isolated from the fecal material of an alpaca.</title>
        <authorList>
            <person name="Miller S."/>
            <person name="Hendry M."/>
            <person name="King J."/>
            <person name="Sankaranarayanan K."/>
            <person name="Lawson P.A."/>
        </authorList>
    </citation>
    <scope>NUCLEOTIDE SEQUENCE [LARGE SCALE GENOMIC DNA]</scope>
    <source>
        <strain evidence="3 4">A1-XYC3</strain>
    </source>
</reference>
<dbReference type="Proteomes" id="UP001281656">
    <property type="component" value="Unassembled WGS sequence"/>
</dbReference>
<feature type="domain" description="N-acetyltransferase" evidence="2">
    <location>
        <begin position="1"/>
        <end position="165"/>
    </location>
</feature>
<evidence type="ECO:0000313" key="4">
    <source>
        <dbReference type="Proteomes" id="UP001281656"/>
    </source>
</evidence>
<dbReference type="PROSITE" id="PS51186">
    <property type="entry name" value="GNAT"/>
    <property type="match status" value="1"/>
</dbReference>
<accession>A0ABU4JVA3</accession>
<dbReference type="InterPro" id="IPR000182">
    <property type="entry name" value="GNAT_dom"/>
</dbReference>
<dbReference type="PANTHER" id="PTHR13947">
    <property type="entry name" value="GNAT FAMILY N-ACETYLTRANSFERASE"/>
    <property type="match status" value="1"/>
</dbReference>
<dbReference type="Pfam" id="PF00583">
    <property type="entry name" value="Acetyltransf_1"/>
    <property type="match status" value="1"/>
</dbReference>
<evidence type="ECO:0000313" key="3">
    <source>
        <dbReference type="EMBL" id="MDW8801869.1"/>
    </source>
</evidence>
<dbReference type="EMBL" id="JARUJP010000013">
    <property type="protein sequence ID" value="MDW8801869.1"/>
    <property type="molecule type" value="Genomic_DNA"/>
</dbReference>
<protein>
    <submittedName>
        <fullName evidence="3">GNAT family N-acetyltransferase</fullName>
    </submittedName>
</protein>
<name>A0ABU4JVA3_9CLOT</name>
<proteinExistence type="predicted"/>
<dbReference type="RefSeq" id="WP_261671359.1">
    <property type="nucleotide sequence ID" value="NZ_JARUJP010000013.1"/>
</dbReference>
<evidence type="ECO:0000259" key="2">
    <source>
        <dbReference type="PROSITE" id="PS51186"/>
    </source>
</evidence>
<gene>
    <name evidence="3" type="ORF">P8V03_12000</name>
</gene>
<dbReference type="InterPro" id="IPR016181">
    <property type="entry name" value="Acyl_CoA_acyltransferase"/>
</dbReference>
<keyword evidence="4" id="KW-1185">Reference proteome</keyword>
<keyword evidence="1" id="KW-0808">Transferase</keyword>